<comment type="similarity">
    <text evidence="1">Belongs to the FES1 family.</text>
</comment>
<dbReference type="InterPro" id="IPR016024">
    <property type="entry name" value="ARM-type_fold"/>
</dbReference>
<dbReference type="PANTHER" id="PTHR19316">
    <property type="entry name" value="PROTEIN FOLDING REGULATOR"/>
    <property type="match status" value="1"/>
</dbReference>
<evidence type="ECO:0000256" key="3">
    <source>
        <dbReference type="SAM" id="MobiDB-lite"/>
    </source>
</evidence>
<feature type="compositionally biased region" description="Low complexity" evidence="3">
    <location>
        <begin position="401"/>
        <end position="420"/>
    </location>
</feature>
<protein>
    <submittedName>
        <fullName evidence="5">Hsp70 nucleotide exchange factor fes1</fullName>
    </submittedName>
</protein>
<keyword evidence="6" id="KW-1185">Reference proteome</keyword>
<proteinExistence type="inferred from homology"/>
<dbReference type="InterPro" id="IPR011989">
    <property type="entry name" value="ARM-like"/>
</dbReference>
<reference evidence="5" key="1">
    <citation type="journal article" date="2023" name="PhytoFront">
        <title>Draft Genome Resources of Seven Strains of Tilletia horrida, Causal Agent of Kernel Smut of Rice.</title>
        <authorList>
            <person name="Khanal S."/>
            <person name="Antony Babu S."/>
            <person name="Zhou X.G."/>
        </authorList>
    </citation>
    <scope>NUCLEOTIDE SEQUENCE</scope>
    <source>
        <strain evidence="5">TX3</strain>
    </source>
</reference>
<feature type="compositionally biased region" description="Basic and acidic residues" evidence="3">
    <location>
        <begin position="390"/>
        <end position="400"/>
    </location>
</feature>
<evidence type="ECO:0000259" key="4">
    <source>
        <dbReference type="Pfam" id="PF08609"/>
    </source>
</evidence>
<evidence type="ECO:0000256" key="2">
    <source>
        <dbReference type="ARBA" id="ARBA00022737"/>
    </source>
</evidence>
<keyword evidence="2" id="KW-0677">Repeat</keyword>
<dbReference type="GO" id="GO:0000774">
    <property type="term" value="F:adenyl-nucleotide exchange factor activity"/>
    <property type="evidence" value="ECO:0007669"/>
    <property type="project" value="TreeGrafter"/>
</dbReference>
<dbReference type="InterPro" id="IPR050693">
    <property type="entry name" value="Hsp70_NEF-Inhibitors"/>
</dbReference>
<feature type="compositionally biased region" description="Acidic residues" evidence="3">
    <location>
        <begin position="454"/>
        <end position="464"/>
    </location>
</feature>
<feature type="region of interest" description="Disordered" evidence="3">
    <location>
        <begin position="390"/>
        <end position="420"/>
    </location>
</feature>
<dbReference type="Gene3D" id="1.25.10.10">
    <property type="entry name" value="Leucine-rich Repeat Variant"/>
    <property type="match status" value="1"/>
</dbReference>
<name>A0AAN6JHM8_9BASI</name>
<accession>A0AAN6JHM8</accession>
<evidence type="ECO:0000313" key="6">
    <source>
        <dbReference type="Proteomes" id="UP001176521"/>
    </source>
</evidence>
<dbReference type="EMBL" id="JAPDMQ010000664">
    <property type="protein sequence ID" value="KAK0521522.1"/>
    <property type="molecule type" value="Genomic_DNA"/>
</dbReference>
<feature type="region of interest" description="Disordered" evidence="3">
    <location>
        <begin position="531"/>
        <end position="555"/>
    </location>
</feature>
<dbReference type="Proteomes" id="UP001176521">
    <property type="component" value="Unassembled WGS sequence"/>
</dbReference>
<dbReference type="SUPFAM" id="SSF48371">
    <property type="entry name" value="ARM repeat"/>
    <property type="match status" value="1"/>
</dbReference>
<dbReference type="InterPro" id="IPR013918">
    <property type="entry name" value="Nucleotide_exch_fac_Fes1"/>
</dbReference>
<sequence length="582" mass="61456">MSANDPNLNALLRWSIENDPEAIQRNAAALSAASTAASTGTGGTGGGIALHASDPLAPGNAPARSNIPQSKEEIDAILTALGGGGGGGGGSGAKASRKSEADMMVEQMAVAMGQVTVDGGKVVDHEDRVVALDNFEMLIESIDNANLLLPLKLWTPLLSLLHAPTSAHATHAFSLGSSSSSKNKDAAPAPSSASIPAFVQETTQEQMEEIQAAAAWIIGTAVQNNPKCQTELLTWGTNPTEENAGAGERPVTTLLRLLLTSRSTQVRNKSAYALSALLKHYPAAVRHLSFVASDASPSPSSPDAPLDLDQTSCLAGWGADADADGSSARDTSAAQAWFAQHYPTSSSQRINGWTVLGRALLDPSMLVRRKVAFLINSLLLQWAEAEERQQQEEQSKRQEQEASSIAAPLPAGAPAELPPETMRQGSLRYEGVLAALVEQGVLRTLLLSLLPEEEAEEVEPEADAEPSVLAGANGDEEPRRDEDYAEKAVRAVLSFGRCVSASSRSEEGEIGQDGLPGRLVGLYGRLVRDLEGSALGEEDEEEEGQGQGQGQRRWEELGLERAEVEWLSGWVAAQAQQQRSSS</sequence>
<comment type="caution">
    <text evidence="5">The sequence shown here is derived from an EMBL/GenBank/DDBJ whole genome shotgun (WGS) entry which is preliminary data.</text>
</comment>
<dbReference type="AlphaFoldDB" id="A0AAN6JHM8"/>
<gene>
    <name evidence="5" type="primary">FES1</name>
    <name evidence="5" type="ORF">OC842_006752</name>
</gene>
<feature type="region of interest" description="Disordered" evidence="3">
    <location>
        <begin position="454"/>
        <end position="483"/>
    </location>
</feature>
<feature type="region of interest" description="Disordered" evidence="3">
    <location>
        <begin position="173"/>
        <end position="193"/>
    </location>
</feature>
<dbReference type="GO" id="GO:0005783">
    <property type="term" value="C:endoplasmic reticulum"/>
    <property type="evidence" value="ECO:0007669"/>
    <property type="project" value="TreeGrafter"/>
</dbReference>
<dbReference type="PANTHER" id="PTHR19316:SF18">
    <property type="entry name" value="HSP70-BINDING PROTEIN 1"/>
    <property type="match status" value="1"/>
</dbReference>
<dbReference type="Pfam" id="PF08609">
    <property type="entry name" value="Fes1"/>
    <property type="match status" value="1"/>
</dbReference>
<feature type="domain" description="Nucleotide exchange factor Fes1" evidence="4">
    <location>
        <begin position="8"/>
        <end position="148"/>
    </location>
</feature>
<evidence type="ECO:0000313" key="5">
    <source>
        <dbReference type="EMBL" id="KAK0521522.1"/>
    </source>
</evidence>
<evidence type="ECO:0000256" key="1">
    <source>
        <dbReference type="ARBA" id="ARBA00011045"/>
    </source>
</evidence>
<organism evidence="5 6">
    <name type="scientific">Tilletia horrida</name>
    <dbReference type="NCBI Taxonomy" id="155126"/>
    <lineage>
        <taxon>Eukaryota</taxon>
        <taxon>Fungi</taxon>
        <taxon>Dikarya</taxon>
        <taxon>Basidiomycota</taxon>
        <taxon>Ustilaginomycotina</taxon>
        <taxon>Exobasidiomycetes</taxon>
        <taxon>Tilletiales</taxon>
        <taxon>Tilletiaceae</taxon>
        <taxon>Tilletia</taxon>
    </lineage>
</organism>